<evidence type="ECO:0000313" key="3">
    <source>
        <dbReference type="Proteomes" id="UP000708298"/>
    </source>
</evidence>
<dbReference type="InterPro" id="IPR019401">
    <property type="entry name" value="Znf_CHCC"/>
</dbReference>
<keyword evidence="2" id="KW-0479">Metal-binding</keyword>
<name>A0A963YWS8_9PROT</name>
<dbReference type="RefSeq" id="WP_227323232.1">
    <property type="nucleotide sequence ID" value="NZ_JAESVB010000015.1"/>
</dbReference>
<evidence type="ECO:0000313" key="2">
    <source>
        <dbReference type="EMBL" id="MCB8877583.1"/>
    </source>
</evidence>
<feature type="domain" description="Zinc finger CHCC-type" evidence="1">
    <location>
        <begin position="17"/>
        <end position="56"/>
    </location>
</feature>
<dbReference type="Gene3D" id="2.60.260.40">
    <property type="entry name" value="q5lls5 like domains"/>
    <property type="match status" value="1"/>
</dbReference>
<dbReference type="AlphaFoldDB" id="A0A963YWS8"/>
<keyword evidence="2" id="KW-0862">Zinc</keyword>
<protein>
    <submittedName>
        <fullName evidence="2">Zinc-finger domain-containing protein</fullName>
    </submittedName>
</protein>
<accession>A0A963YWS8</accession>
<reference evidence="2" key="2">
    <citation type="submission" date="2021-01" db="EMBL/GenBank/DDBJ databases">
        <authorList>
            <person name="Mieszkin S."/>
            <person name="Pouder E."/>
            <person name="Alain K."/>
        </authorList>
    </citation>
    <scope>NUCLEOTIDE SEQUENCE</scope>
    <source>
        <strain evidence="2">HW T2.11</strain>
    </source>
</reference>
<keyword evidence="2" id="KW-0863">Zinc-finger</keyword>
<reference evidence="2" key="1">
    <citation type="journal article" date="2021" name="Microorganisms">
        <title>Acidisoma silvae sp. nov. and Acidisomacellulosilytica sp. nov., Two Acidophilic Bacteria Isolated from Decaying Wood, Hydrolyzing Cellulose and Producing Poly-3-hydroxybutyrate.</title>
        <authorList>
            <person name="Mieszkin S."/>
            <person name="Pouder E."/>
            <person name="Uroz S."/>
            <person name="Simon-Colin C."/>
            <person name="Alain K."/>
        </authorList>
    </citation>
    <scope>NUCLEOTIDE SEQUENCE</scope>
    <source>
        <strain evidence="2">HW T2.11</strain>
    </source>
</reference>
<evidence type="ECO:0000259" key="1">
    <source>
        <dbReference type="Pfam" id="PF10276"/>
    </source>
</evidence>
<proteinExistence type="predicted"/>
<sequence length="67" mass="7250">MSQTMLKPVEVEQVHTHVVSCEGTVGQLGHPKVFLRLPQHLGGPAQAVCPYCSRLFLLSDDAVAEGH</sequence>
<organism evidence="2 3">
    <name type="scientific">Acidisoma silvae</name>
    <dbReference type="NCBI Taxonomy" id="2802396"/>
    <lineage>
        <taxon>Bacteria</taxon>
        <taxon>Pseudomonadati</taxon>
        <taxon>Pseudomonadota</taxon>
        <taxon>Alphaproteobacteria</taxon>
        <taxon>Acetobacterales</taxon>
        <taxon>Acidocellaceae</taxon>
        <taxon>Acidisoma</taxon>
    </lineage>
</organism>
<dbReference type="GO" id="GO:0008270">
    <property type="term" value="F:zinc ion binding"/>
    <property type="evidence" value="ECO:0007669"/>
    <property type="project" value="UniProtKB-KW"/>
</dbReference>
<keyword evidence="3" id="KW-1185">Reference proteome</keyword>
<comment type="caution">
    <text evidence="2">The sequence shown here is derived from an EMBL/GenBank/DDBJ whole genome shotgun (WGS) entry which is preliminary data.</text>
</comment>
<gene>
    <name evidence="2" type="ORF">ASILVAE211_20475</name>
</gene>
<dbReference type="Proteomes" id="UP000708298">
    <property type="component" value="Unassembled WGS sequence"/>
</dbReference>
<dbReference type="EMBL" id="JAESVB010000015">
    <property type="protein sequence ID" value="MCB8877583.1"/>
    <property type="molecule type" value="Genomic_DNA"/>
</dbReference>
<dbReference type="Pfam" id="PF10276">
    <property type="entry name" value="zf-CHCC"/>
    <property type="match status" value="1"/>
</dbReference>